<evidence type="ECO:0000313" key="2">
    <source>
        <dbReference type="Proteomes" id="UP001198565"/>
    </source>
</evidence>
<name>A0ABS7QXF1_9ACTN</name>
<dbReference type="Proteomes" id="UP001198565">
    <property type="component" value="Unassembled WGS sequence"/>
</dbReference>
<dbReference type="InterPro" id="IPR043863">
    <property type="entry name" value="DUF5825"/>
</dbReference>
<evidence type="ECO:0000313" key="1">
    <source>
        <dbReference type="EMBL" id="MBY8887893.1"/>
    </source>
</evidence>
<accession>A0ABS7QXF1</accession>
<comment type="caution">
    <text evidence="1">The sequence shown here is derived from an EMBL/GenBank/DDBJ whole genome shotgun (WGS) entry which is preliminary data.</text>
</comment>
<proteinExistence type="predicted"/>
<dbReference type="Pfam" id="PF19142">
    <property type="entry name" value="DUF5825"/>
    <property type="match status" value="1"/>
</dbReference>
<sequence>MCLGTVEVDGEPAEAARRLWDAGARRVELPGTVDLAGPRDPVATVWALCLVRDLTALGVVVDWRLRLAPGTDWRTLSHLQPPRATTGTPDDTEVPGRWRHGYYLGKCLWRRGPGFVQIRDRRWGALHRFTVDEPEYQEAIALLSCGAPRSAVPPAVLADLEQERLVGSVGGQAWFLPYRVRRWAKGAITL</sequence>
<dbReference type="EMBL" id="JAINVZ010000019">
    <property type="protein sequence ID" value="MBY8887893.1"/>
    <property type="molecule type" value="Genomic_DNA"/>
</dbReference>
<gene>
    <name evidence="1" type="ORF">K7472_24070</name>
</gene>
<protein>
    <submittedName>
        <fullName evidence="1">DUF5825 family protein</fullName>
    </submittedName>
</protein>
<keyword evidence="2" id="KW-1185">Reference proteome</keyword>
<reference evidence="1 2" key="1">
    <citation type="submission" date="2021-08" db="EMBL/GenBank/DDBJ databases">
        <title>Streptomyces sp. PTM05 isolated from lichen.</title>
        <authorList>
            <person name="Somphong A."/>
            <person name="Phongsopitanun W."/>
            <person name="Tanasupawat S."/>
        </authorList>
    </citation>
    <scope>NUCLEOTIDE SEQUENCE [LARGE SCALE GENOMIC DNA]</scope>
    <source>
        <strain evidence="1 2">Ptm05</strain>
    </source>
</reference>
<organism evidence="1 2">
    <name type="scientific">Streptantibioticus parmotrematis</name>
    <dbReference type="NCBI Taxonomy" id="2873249"/>
    <lineage>
        <taxon>Bacteria</taxon>
        <taxon>Bacillati</taxon>
        <taxon>Actinomycetota</taxon>
        <taxon>Actinomycetes</taxon>
        <taxon>Kitasatosporales</taxon>
        <taxon>Streptomycetaceae</taxon>
        <taxon>Streptantibioticus</taxon>
    </lineage>
</organism>